<evidence type="ECO:0000313" key="1">
    <source>
        <dbReference type="EnsemblPlants" id="cds.evm.model.05.573"/>
    </source>
</evidence>
<proteinExistence type="predicted"/>
<protein>
    <submittedName>
        <fullName evidence="1">Uncharacterized protein</fullName>
    </submittedName>
</protein>
<dbReference type="AlphaFoldDB" id="A0A803PQZ3"/>
<dbReference type="EnsemblPlants" id="evm.model.05.573">
    <property type="protein sequence ID" value="cds.evm.model.05.573"/>
    <property type="gene ID" value="evm.TU.05.573"/>
</dbReference>
<organism evidence="1 2">
    <name type="scientific">Cannabis sativa</name>
    <name type="common">Hemp</name>
    <name type="synonym">Marijuana</name>
    <dbReference type="NCBI Taxonomy" id="3483"/>
    <lineage>
        <taxon>Eukaryota</taxon>
        <taxon>Viridiplantae</taxon>
        <taxon>Streptophyta</taxon>
        <taxon>Embryophyta</taxon>
        <taxon>Tracheophyta</taxon>
        <taxon>Spermatophyta</taxon>
        <taxon>Magnoliopsida</taxon>
        <taxon>eudicotyledons</taxon>
        <taxon>Gunneridae</taxon>
        <taxon>Pentapetalae</taxon>
        <taxon>rosids</taxon>
        <taxon>fabids</taxon>
        <taxon>Rosales</taxon>
        <taxon>Cannabaceae</taxon>
        <taxon>Cannabis</taxon>
    </lineage>
</organism>
<dbReference type="Gramene" id="evm.model.05.573">
    <property type="protein sequence ID" value="cds.evm.model.05.573"/>
    <property type="gene ID" value="evm.TU.05.573"/>
</dbReference>
<dbReference type="EMBL" id="UZAU01000430">
    <property type="status" value="NOT_ANNOTATED_CDS"/>
    <property type="molecule type" value="Genomic_DNA"/>
</dbReference>
<keyword evidence="2" id="KW-1185">Reference proteome</keyword>
<evidence type="ECO:0000313" key="2">
    <source>
        <dbReference type="Proteomes" id="UP000596661"/>
    </source>
</evidence>
<dbReference type="Proteomes" id="UP000596661">
    <property type="component" value="Chromosome 5"/>
</dbReference>
<sequence length="105" mass="11494">MPLKRKGNLLIYLSRPEKLIRNKYGFVDLYGEEDDTNVANSSQILAPCALHSMKVGLRAEMMSLCNLRLGSDLGKDCNFNLPIASGAMLAALPVEDGGSYHPQEP</sequence>
<reference evidence="1" key="1">
    <citation type="submission" date="2018-11" db="EMBL/GenBank/DDBJ databases">
        <authorList>
            <person name="Grassa J C."/>
        </authorList>
    </citation>
    <scope>NUCLEOTIDE SEQUENCE [LARGE SCALE GENOMIC DNA]</scope>
</reference>
<reference evidence="1" key="2">
    <citation type="submission" date="2021-03" db="UniProtKB">
        <authorList>
            <consortium name="EnsemblPlants"/>
        </authorList>
    </citation>
    <scope>IDENTIFICATION</scope>
</reference>
<accession>A0A803PQZ3</accession>
<name>A0A803PQZ3_CANSA</name>